<dbReference type="GO" id="GO:0005506">
    <property type="term" value="F:iron ion binding"/>
    <property type="evidence" value="ECO:0007669"/>
    <property type="project" value="InterPro"/>
</dbReference>
<dbReference type="GO" id="GO:0016020">
    <property type="term" value="C:membrane"/>
    <property type="evidence" value="ECO:0007669"/>
    <property type="project" value="UniProtKB-SubCell"/>
</dbReference>
<keyword evidence="9" id="KW-0349">Heme</keyword>
<dbReference type="PANTHER" id="PTHR24300">
    <property type="entry name" value="CYTOCHROME P450 508A4-RELATED"/>
    <property type="match status" value="1"/>
</dbReference>
<reference evidence="10 11" key="1">
    <citation type="submission" date="2019-09" db="EMBL/GenBank/DDBJ databases">
        <title>Bird 10,000 Genomes (B10K) Project - Family phase.</title>
        <authorList>
            <person name="Zhang G."/>
        </authorList>
    </citation>
    <scope>NUCLEOTIDE SEQUENCE [LARGE SCALE GENOMIC DNA]</scope>
    <source>
        <strain evidence="10">B10K-LSUMZ-16893</strain>
    </source>
</reference>
<dbReference type="InterPro" id="IPR036396">
    <property type="entry name" value="Cyt_P450_sf"/>
</dbReference>
<keyword evidence="7" id="KW-0503">Monooxygenase</keyword>
<evidence type="ECO:0000256" key="4">
    <source>
        <dbReference type="ARBA" id="ARBA00022723"/>
    </source>
</evidence>
<protein>
    <submittedName>
        <fullName evidence="10">CP2J2 protein</fullName>
    </submittedName>
</protein>
<dbReference type="GO" id="GO:0016712">
    <property type="term" value="F:oxidoreductase activity, acting on paired donors, with incorporation or reduction of molecular oxygen, reduced flavin or flavoprotein as one donor, and incorporation of one atom of oxygen"/>
    <property type="evidence" value="ECO:0007669"/>
    <property type="project" value="TreeGrafter"/>
</dbReference>
<feature type="binding site" description="axial binding residue" evidence="9">
    <location>
        <position position="437"/>
    </location>
    <ligand>
        <name>heme</name>
        <dbReference type="ChEBI" id="CHEBI:30413"/>
    </ligand>
    <ligandPart>
        <name>Fe</name>
        <dbReference type="ChEBI" id="CHEBI:18248"/>
    </ligandPart>
</feature>
<keyword evidence="5" id="KW-0560">Oxidoreductase</keyword>
<evidence type="ECO:0000256" key="5">
    <source>
        <dbReference type="ARBA" id="ARBA00023002"/>
    </source>
</evidence>
<evidence type="ECO:0000256" key="6">
    <source>
        <dbReference type="ARBA" id="ARBA00023004"/>
    </source>
</evidence>
<dbReference type="Pfam" id="PF00067">
    <property type="entry name" value="p450"/>
    <property type="match status" value="1"/>
</dbReference>
<keyword evidence="11" id="KW-1185">Reference proteome</keyword>
<dbReference type="Gene3D" id="1.10.630.10">
    <property type="entry name" value="Cytochrome P450"/>
    <property type="match status" value="1"/>
</dbReference>
<sequence>KMVTLSEVLIIFVVCLFIVQFLKLQWIRKPLPPGPAPIPFIGNFLHVSLKVDHNILDKLAKTYGNIYTVWMGHKPVVILHGFPAVKEGLTTHADDVAGRLDTPFFQRLANGKGIFLSSGVIWKHERRFGIATLRKLGMGNKGIERGIQVEARRLMEFFQSTDGKAVDPAYPIVLAVSNVICTVVFGHPFSLEDETFQKLVKAFHFLINFANSSSQILYDIFPWLMRHLPGPQREVFVLCDFVHSFIRKEIRIHRERDKLDDPEDFIDYYLAQMAKTKNSATYKHDEDNMVQSVFDLFLGGTETTATTLRWALLYMVAYPDIQEKVQQELDTVLGSSQSICYEDRKKLPYTHAVVHEIMRFCSVVLIGLPRQAVRDTTLLGYPVPKGSMIIANIYSVLTDPEYWEKPFEFDPGHFLDEEGNFFCREAFLPFSIGFRICLGEQLARMELFIIFCSLLQAFRFTLPDGVKEANTQCILGSTVQPHPYKICAFLR</sequence>
<comment type="cofactor">
    <cofactor evidence="1 9">
        <name>heme</name>
        <dbReference type="ChEBI" id="CHEBI:30413"/>
    </cofactor>
</comment>
<keyword evidence="8" id="KW-0472">Membrane</keyword>
<evidence type="ECO:0000313" key="11">
    <source>
        <dbReference type="Proteomes" id="UP000533954"/>
    </source>
</evidence>
<evidence type="ECO:0000256" key="7">
    <source>
        <dbReference type="ARBA" id="ARBA00023033"/>
    </source>
</evidence>
<dbReference type="GO" id="GO:0005737">
    <property type="term" value="C:cytoplasm"/>
    <property type="evidence" value="ECO:0007669"/>
    <property type="project" value="TreeGrafter"/>
</dbReference>
<evidence type="ECO:0000256" key="8">
    <source>
        <dbReference type="ARBA" id="ARBA00023136"/>
    </source>
</evidence>
<keyword evidence="6 9" id="KW-0408">Iron</keyword>
<dbReference type="GO" id="GO:0020037">
    <property type="term" value="F:heme binding"/>
    <property type="evidence" value="ECO:0007669"/>
    <property type="project" value="InterPro"/>
</dbReference>
<proteinExistence type="inferred from homology"/>
<dbReference type="AlphaFoldDB" id="A0A7K7US68"/>
<dbReference type="PRINTS" id="PR00463">
    <property type="entry name" value="EP450I"/>
</dbReference>
<dbReference type="PANTHER" id="PTHR24300:SF134">
    <property type="entry name" value="CYTOCHROME P450, FAMILY 2, SUBFAMILY AB, POLYPEPTIDE 2-RELATED"/>
    <property type="match status" value="1"/>
</dbReference>
<dbReference type="GO" id="GO:0006805">
    <property type="term" value="P:xenobiotic metabolic process"/>
    <property type="evidence" value="ECO:0007669"/>
    <property type="project" value="TreeGrafter"/>
</dbReference>
<evidence type="ECO:0000256" key="1">
    <source>
        <dbReference type="ARBA" id="ARBA00001971"/>
    </source>
</evidence>
<comment type="subcellular location">
    <subcellularLocation>
        <location evidence="2">Membrane</location>
    </subcellularLocation>
</comment>
<dbReference type="PRINTS" id="PR00385">
    <property type="entry name" value="P450"/>
</dbReference>
<evidence type="ECO:0000256" key="9">
    <source>
        <dbReference type="PIRSR" id="PIRSR602401-1"/>
    </source>
</evidence>
<gene>
    <name evidence="10" type="primary">Cyp2j2_0</name>
    <name evidence="10" type="ORF">EUDELE_R01327</name>
</gene>
<dbReference type="InterPro" id="IPR050182">
    <property type="entry name" value="Cytochrome_P450_fam2"/>
</dbReference>
<dbReference type="InterPro" id="IPR002401">
    <property type="entry name" value="Cyt_P450_E_grp-I"/>
</dbReference>
<keyword evidence="4 9" id="KW-0479">Metal-binding</keyword>
<comment type="caution">
    <text evidence="10">The sequence shown here is derived from an EMBL/GenBank/DDBJ whole genome shotgun (WGS) entry which is preliminary data.</text>
</comment>
<comment type="similarity">
    <text evidence="3">Belongs to the cytochrome P450 family.</text>
</comment>
<dbReference type="InterPro" id="IPR001128">
    <property type="entry name" value="Cyt_P450"/>
</dbReference>
<organism evidence="10 11">
    <name type="scientific">Eudromia elegans</name>
    <name type="common">Elegant crested-tinamou</name>
    <dbReference type="NCBI Taxonomy" id="8805"/>
    <lineage>
        <taxon>Eukaryota</taxon>
        <taxon>Metazoa</taxon>
        <taxon>Chordata</taxon>
        <taxon>Craniata</taxon>
        <taxon>Vertebrata</taxon>
        <taxon>Euteleostomi</taxon>
        <taxon>Archelosauria</taxon>
        <taxon>Archosauria</taxon>
        <taxon>Dinosauria</taxon>
        <taxon>Saurischia</taxon>
        <taxon>Theropoda</taxon>
        <taxon>Coelurosauria</taxon>
        <taxon>Aves</taxon>
        <taxon>Palaeognathae</taxon>
        <taxon>Tinamiformes</taxon>
        <taxon>Tinamidae</taxon>
        <taxon>Eudromia</taxon>
    </lineage>
</organism>
<dbReference type="OrthoDB" id="2789670at2759"/>
<dbReference type="EMBL" id="VZSX01000003">
    <property type="protein sequence ID" value="NXA31071.1"/>
    <property type="molecule type" value="Genomic_DNA"/>
</dbReference>
<name>A0A7K7US68_EUDEL</name>
<evidence type="ECO:0000256" key="3">
    <source>
        <dbReference type="ARBA" id="ARBA00010617"/>
    </source>
</evidence>
<evidence type="ECO:0000256" key="2">
    <source>
        <dbReference type="ARBA" id="ARBA00004370"/>
    </source>
</evidence>
<dbReference type="FunFam" id="1.10.630.10:FF:000004">
    <property type="entry name" value="cytochrome P450 2D15 isoform X1"/>
    <property type="match status" value="1"/>
</dbReference>
<dbReference type="GO" id="GO:0006082">
    <property type="term" value="P:organic acid metabolic process"/>
    <property type="evidence" value="ECO:0007669"/>
    <property type="project" value="TreeGrafter"/>
</dbReference>
<evidence type="ECO:0000313" key="10">
    <source>
        <dbReference type="EMBL" id="NXA31071.1"/>
    </source>
</evidence>
<dbReference type="Proteomes" id="UP000533954">
    <property type="component" value="Unassembled WGS sequence"/>
</dbReference>
<feature type="non-terminal residue" evidence="10">
    <location>
        <position position="1"/>
    </location>
</feature>
<feature type="non-terminal residue" evidence="10">
    <location>
        <position position="491"/>
    </location>
</feature>
<accession>A0A7K7US68</accession>
<dbReference type="SUPFAM" id="SSF48264">
    <property type="entry name" value="Cytochrome P450"/>
    <property type="match status" value="1"/>
</dbReference>